<dbReference type="Proteomes" id="UP000282028">
    <property type="component" value="Unassembled WGS sequence"/>
</dbReference>
<dbReference type="PANTHER" id="PTHR40032:SF1">
    <property type="entry name" value="EXPORTED PROTEIN"/>
    <property type="match status" value="1"/>
</dbReference>
<protein>
    <recommendedName>
        <fullName evidence="1">Putative amidase domain-containing protein</fullName>
    </recommendedName>
</protein>
<evidence type="ECO:0000313" key="2">
    <source>
        <dbReference type="EMBL" id="RNB70869.1"/>
    </source>
</evidence>
<dbReference type="EMBL" id="RHHR01000030">
    <property type="protein sequence ID" value="RNB70869.1"/>
    <property type="molecule type" value="Genomic_DNA"/>
</dbReference>
<gene>
    <name evidence="2" type="ORF">EDM52_16460</name>
</gene>
<reference evidence="2 3" key="1">
    <citation type="submission" date="2018-10" db="EMBL/GenBank/DDBJ databases">
        <title>Phylogenomics of Brevibacillus.</title>
        <authorList>
            <person name="Dunlap C."/>
        </authorList>
    </citation>
    <scope>NUCLEOTIDE SEQUENCE [LARGE SCALE GENOMIC DNA]</scope>
    <source>
        <strain evidence="2 3">JCM 12215</strain>
    </source>
</reference>
<dbReference type="Pfam" id="PF12671">
    <property type="entry name" value="Amidase_6"/>
    <property type="match status" value="1"/>
</dbReference>
<dbReference type="AlphaFoldDB" id="A0A3M8C5B0"/>
<name>A0A3M8C5B0_9BACL</name>
<evidence type="ECO:0000259" key="1">
    <source>
        <dbReference type="Pfam" id="PF12671"/>
    </source>
</evidence>
<organism evidence="2 3">
    <name type="scientific">Brevibacillus invocatus</name>
    <dbReference type="NCBI Taxonomy" id="173959"/>
    <lineage>
        <taxon>Bacteria</taxon>
        <taxon>Bacillati</taxon>
        <taxon>Bacillota</taxon>
        <taxon>Bacilli</taxon>
        <taxon>Bacillales</taxon>
        <taxon>Paenibacillaceae</taxon>
        <taxon>Brevibacillus</taxon>
    </lineage>
</organism>
<accession>A0A3M8C5B0</accession>
<sequence length="324" mass="37525">MDWRGFIQKYFDAVHWSWMDGKYERLAAFFTRGKETKAGEWDRLTREYSQTVNRGAVIYAVSGRVVPLYWMETGDSMEVRLSWTGWRHYRIGEKRHVEASRRIIIVYLSKEQDTWTITDTREWEGDEKLEEVYEEQAETPVTVVGERVTKPFLVVHGASGYNARKAVEYAHQYWNSPNPAYPHFTDDCTNFISQCLHAGGIPMLFSKEKTKGWWIRTGKGSEWSFSWSVAHSLYLLLKSGGEPIRAVAKSSPEELIPGDVICYDFNGDGRFQHNTIVVAKDGYNMPLVNAHTTDSSMRYWSYEDSTAYTPQIRYAFFHIQGVKG</sequence>
<dbReference type="PANTHER" id="PTHR40032">
    <property type="entry name" value="EXPORTED PROTEIN-RELATED"/>
    <property type="match status" value="1"/>
</dbReference>
<dbReference type="OrthoDB" id="9812429at2"/>
<dbReference type="InterPro" id="IPR024301">
    <property type="entry name" value="Amidase_6"/>
</dbReference>
<comment type="caution">
    <text evidence="2">The sequence shown here is derived from an EMBL/GenBank/DDBJ whole genome shotgun (WGS) entry which is preliminary data.</text>
</comment>
<dbReference type="RefSeq" id="WP_122910068.1">
    <property type="nucleotide sequence ID" value="NZ_CBCSBE010000043.1"/>
</dbReference>
<keyword evidence="3" id="KW-1185">Reference proteome</keyword>
<feature type="domain" description="Putative amidase" evidence="1">
    <location>
        <begin position="161"/>
        <end position="314"/>
    </location>
</feature>
<evidence type="ECO:0000313" key="3">
    <source>
        <dbReference type="Proteomes" id="UP000282028"/>
    </source>
</evidence>
<proteinExistence type="predicted"/>